<reference evidence="1" key="1">
    <citation type="submission" date="2020-03" db="EMBL/GenBank/DDBJ databases">
        <title>Castanea mollissima Vanexum genome sequencing.</title>
        <authorList>
            <person name="Staton M."/>
        </authorList>
    </citation>
    <scope>NUCLEOTIDE SEQUENCE</scope>
    <source>
        <tissue evidence="1">Leaf</tissue>
    </source>
</reference>
<dbReference type="EMBL" id="JRKL02009598">
    <property type="protein sequence ID" value="KAF3946270.1"/>
    <property type="molecule type" value="Genomic_DNA"/>
</dbReference>
<proteinExistence type="predicted"/>
<name>A0A8J4V9D5_9ROSI</name>
<evidence type="ECO:0000313" key="1">
    <source>
        <dbReference type="EMBL" id="KAF3946270.1"/>
    </source>
</evidence>
<dbReference type="Proteomes" id="UP000737018">
    <property type="component" value="Unassembled WGS sequence"/>
</dbReference>
<organism evidence="1 2">
    <name type="scientific">Castanea mollissima</name>
    <name type="common">Chinese chestnut</name>
    <dbReference type="NCBI Taxonomy" id="60419"/>
    <lineage>
        <taxon>Eukaryota</taxon>
        <taxon>Viridiplantae</taxon>
        <taxon>Streptophyta</taxon>
        <taxon>Embryophyta</taxon>
        <taxon>Tracheophyta</taxon>
        <taxon>Spermatophyta</taxon>
        <taxon>Magnoliopsida</taxon>
        <taxon>eudicotyledons</taxon>
        <taxon>Gunneridae</taxon>
        <taxon>Pentapetalae</taxon>
        <taxon>rosids</taxon>
        <taxon>fabids</taxon>
        <taxon>Fagales</taxon>
        <taxon>Fagaceae</taxon>
        <taxon>Castanea</taxon>
    </lineage>
</organism>
<accession>A0A8J4V9D5</accession>
<gene>
    <name evidence="1" type="ORF">CMV_027448</name>
</gene>
<comment type="caution">
    <text evidence="1">The sequence shown here is derived from an EMBL/GenBank/DDBJ whole genome shotgun (WGS) entry which is preliminary data.</text>
</comment>
<evidence type="ECO:0000313" key="2">
    <source>
        <dbReference type="Proteomes" id="UP000737018"/>
    </source>
</evidence>
<protein>
    <submittedName>
        <fullName evidence="1">Uncharacterized protein</fullName>
    </submittedName>
</protein>
<dbReference type="AlphaFoldDB" id="A0A8J4V9D5"/>
<sequence>WISTHFDSTHFQNYASQVGDQVISSSLISDPPVLAPISGWGSSYFFYPTFRSTCSSPHLRLGLCVGEN</sequence>
<keyword evidence="2" id="KW-1185">Reference proteome</keyword>
<feature type="non-terminal residue" evidence="1">
    <location>
        <position position="68"/>
    </location>
</feature>